<organism evidence="2 3">
    <name type="scientific">Jaapia argillacea MUCL 33604</name>
    <dbReference type="NCBI Taxonomy" id="933084"/>
    <lineage>
        <taxon>Eukaryota</taxon>
        <taxon>Fungi</taxon>
        <taxon>Dikarya</taxon>
        <taxon>Basidiomycota</taxon>
        <taxon>Agaricomycotina</taxon>
        <taxon>Agaricomycetes</taxon>
        <taxon>Agaricomycetidae</taxon>
        <taxon>Jaapiales</taxon>
        <taxon>Jaapiaceae</taxon>
        <taxon>Jaapia</taxon>
    </lineage>
</organism>
<feature type="region of interest" description="Disordered" evidence="1">
    <location>
        <begin position="61"/>
        <end position="105"/>
    </location>
</feature>
<accession>A0A067QND5</accession>
<feature type="region of interest" description="Disordered" evidence="1">
    <location>
        <begin position="221"/>
        <end position="244"/>
    </location>
</feature>
<sequence>MAEPKCSHKIPEPMEVECGGITIRCPTCLHRISTHLHTQKPTEKKVAEMGEQQLRTFLRDALSTKPKLPPTTTTTPQQKSISSPLSRRRVTSMHVPPPPPPPKLTRSQILIRAFSKQAKLSMWSMEERGDWFISWQEIADALCRPASGILLHRAEGKKGAPLTGIFGIDDSSGEIVWEPGQDEHSLLTVPAEMVEKARVEGLTLDVLWAVTHPCLPPQGIADIPSQTTYGSDPQCGGTSEPSSP</sequence>
<dbReference type="InParanoid" id="A0A067QND5"/>
<dbReference type="HOGENOM" id="CLU_1138137_0_0_1"/>
<dbReference type="AlphaFoldDB" id="A0A067QND5"/>
<evidence type="ECO:0000313" key="2">
    <source>
        <dbReference type="EMBL" id="KDQ65062.1"/>
    </source>
</evidence>
<feature type="compositionally biased region" description="Low complexity" evidence="1">
    <location>
        <begin position="63"/>
        <end position="84"/>
    </location>
</feature>
<feature type="compositionally biased region" description="Polar residues" evidence="1">
    <location>
        <begin position="224"/>
        <end position="244"/>
    </location>
</feature>
<gene>
    <name evidence="2" type="ORF">JAAARDRAFT_28725</name>
</gene>
<name>A0A067QND5_9AGAM</name>
<dbReference type="EMBL" id="KL197709">
    <property type="protein sequence ID" value="KDQ65062.1"/>
    <property type="molecule type" value="Genomic_DNA"/>
</dbReference>
<dbReference type="Proteomes" id="UP000027265">
    <property type="component" value="Unassembled WGS sequence"/>
</dbReference>
<reference evidence="3" key="1">
    <citation type="journal article" date="2014" name="Proc. Natl. Acad. Sci. U.S.A.">
        <title>Extensive sampling of basidiomycete genomes demonstrates inadequacy of the white-rot/brown-rot paradigm for wood decay fungi.</title>
        <authorList>
            <person name="Riley R."/>
            <person name="Salamov A.A."/>
            <person name="Brown D.W."/>
            <person name="Nagy L.G."/>
            <person name="Floudas D."/>
            <person name="Held B.W."/>
            <person name="Levasseur A."/>
            <person name="Lombard V."/>
            <person name="Morin E."/>
            <person name="Otillar R."/>
            <person name="Lindquist E.A."/>
            <person name="Sun H."/>
            <person name="LaButti K.M."/>
            <person name="Schmutz J."/>
            <person name="Jabbour D."/>
            <person name="Luo H."/>
            <person name="Baker S.E."/>
            <person name="Pisabarro A.G."/>
            <person name="Walton J.D."/>
            <person name="Blanchette R.A."/>
            <person name="Henrissat B."/>
            <person name="Martin F."/>
            <person name="Cullen D."/>
            <person name="Hibbett D.S."/>
            <person name="Grigoriev I.V."/>
        </authorList>
    </citation>
    <scope>NUCLEOTIDE SEQUENCE [LARGE SCALE GENOMIC DNA]</scope>
    <source>
        <strain evidence="3">MUCL 33604</strain>
    </source>
</reference>
<keyword evidence="3" id="KW-1185">Reference proteome</keyword>
<evidence type="ECO:0000313" key="3">
    <source>
        <dbReference type="Proteomes" id="UP000027265"/>
    </source>
</evidence>
<proteinExistence type="predicted"/>
<protein>
    <submittedName>
        <fullName evidence="2">Uncharacterized protein</fullName>
    </submittedName>
</protein>
<evidence type="ECO:0000256" key="1">
    <source>
        <dbReference type="SAM" id="MobiDB-lite"/>
    </source>
</evidence>